<dbReference type="InterPro" id="IPR011008">
    <property type="entry name" value="Dimeric_a/b-barrel"/>
</dbReference>
<comment type="caution">
    <text evidence="3">The sequence shown here is derived from an EMBL/GenBank/DDBJ whole genome shotgun (WGS) entry which is preliminary data.</text>
</comment>
<dbReference type="PANTHER" id="PTHR33606:SF3">
    <property type="entry name" value="PROTEIN YCII"/>
    <property type="match status" value="1"/>
</dbReference>
<dbReference type="EMBL" id="NBYO01000001">
    <property type="protein sequence ID" value="OXT02370.1"/>
    <property type="molecule type" value="Genomic_DNA"/>
</dbReference>
<protein>
    <recommendedName>
        <fullName evidence="2">YCII-related domain-containing protein</fullName>
    </recommendedName>
</protein>
<reference evidence="4" key="1">
    <citation type="journal article" date="2017" name="Int. J. Syst. Evol. Microbiol.">
        <title>Notoacmeibacter marinus gen. nov., sp. nov., isolated from the gut of a limpet and proposal of Notoacmeibacteraceae fam. nov. in the order Rhizobiales of the class Alphaproteobacteria.</title>
        <authorList>
            <person name="Huang Z."/>
            <person name="Guo F."/>
            <person name="Lai Q."/>
        </authorList>
    </citation>
    <scope>NUCLEOTIDE SEQUENCE [LARGE SCALE GENOMIC DNA]</scope>
    <source>
        <strain evidence="4">XMTR2A4</strain>
    </source>
</reference>
<name>A0A231V2J3_9HYPH</name>
<dbReference type="InterPro" id="IPR005545">
    <property type="entry name" value="YCII"/>
</dbReference>
<dbReference type="Pfam" id="PF03795">
    <property type="entry name" value="YCII"/>
    <property type="match status" value="1"/>
</dbReference>
<dbReference type="RefSeq" id="WP_094076326.1">
    <property type="nucleotide sequence ID" value="NZ_NBYO01000001.1"/>
</dbReference>
<dbReference type="Proteomes" id="UP000215405">
    <property type="component" value="Unassembled WGS sequence"/>
</dbReference>
<comment type="similarity">
    <text evidence="1">Belongs to the YciI family.</text>
</comment>
<sequence>MHYALICTDKPDSVSLRMETREQHLIWLKAHQANGRAVFGGPFLDDEGTMIGSLLIVDMPDRQAAEAMAADDPYAQAGLFASTEIRAWKWVIGKPEDMA</sequence>
<dbReference type="InterPro" id="IPR051807">
    <property type="entry name" value="Sec-metab_biosynth-assoc"/>
</dbReference>
<evidence type="ECO:0000313" key="3">
    <source>
        <dbReference type="EMBL" id="OXT02370.1"/>
    </source>
</evidence>
<dbReference type="PANTHER" id="PTHR33606">
    <property type="entry name" value="PROTEIN YCII"/>
    <property type="match status" value="1"/>
</dbReference>
<dbReference type="AlphaFoldDB" id="A0A231V2J3"/>
<accession>A0A231V2J3</accession>
<proteinExistence type="inferred from homology"/>
<gene>
    <name evidence="3" type="ORF">B7H23_05575</name>
</gene>
<evidence type="ECO:0000313" key="4">
    <source>
        <dbReference type="Proteomes" id="UP000215405"/>
    </source>
</evidence>
<evidence type="ECO:0000259" key="2">
    <source>
        <dbReference type="Pfam" id="PF03795"/>
    </source>
</evidence>
<keyword evidence="4" id="KW-1185">Reference proteome</keyword>
<organism evidence="3 4">
    <name type="scientific">Notoacmeibacter marinus</name>
    <dbReference type="NCBI Taxonomy" id="1876515"/>
    <lineage>
        <taxon>Bacteria</taxon>
        <taxon>Pseudomonadati</taxon>
        <taxon>Pseudomonadota</taxon>
        <taxon>Alphaproteobacteria</taxon>
        <taxon>Hyphomicrobiales</taxon>
        <taxon>Notoacmeibacteraceae</taxon>
        <taxon>Notoacmeibacter</taxon>
    </lineage>
</organism>
<evidence type="ECO:0000256" key="1">
    <source>
        <dbReference type="ARBA" id="ARBA00007689"/>
    </source>
</evidence>
<dbReference type="Gene3D" id="3.30.70.1060">
    <property type="entry name" value="Dimeric alpha+beta barrel"/>
    <property type="match status" value="1"/>
</dbReference>
<feature type="domain" description="YCII-related" evidence="2">
    <location>
        <begin position="1"/>
        <end position="89"/>
    </location>
</feature>
<dbReference type="SUPFAM" id="SSF54909">
    <property type="entry name" value="Dimeric alpha+beta barrel"/>
    <property type="match status" value="1"/>
</dbReference>